<geneLocation type="plasmid" evidence="1 2">
    <name>pBMV_5</name>
</geneLocation>
<dbReference type="HOGENOM" id="CLU_2803545_0_0_9"/>
<sequence length="67" mass="7742">MREVKVMNKNINMNVRFAENESKMIDDLVALYSKDSFIPPTKSDIIRHAVNELYKGKVLEKKTASNK</sequence>
<evidence type="ECO:0000313" key="1">
    <source>
        <dbReference type="EMBL" id="AJI20070.1"/>
    </source>
</evidence>
<proteinExistence type="predicted"/>
<accession>A0A0B6A553</accession>
<organism evidence="1 2">
    <name type="scientific">Priestia megaterium (strain ATCC 14581 / DSM 32 / CCUG 1817 / JCM 2506 / NBRC 15308 / NCIMB 9376 / NCTC 10342 / NRRL B-14308 / VKM B-512 / Ford 19)</name>
    <name type="common">Bacillus megaterium</name>
    <dbReference type="NCBI Taxonomy" id="1348623"/>
    <lineage>
        <taxon>Bacteria</taxon>
        <taxon>Bacillati</taxon>
        <taxon>Bacillota</taxon>
        <taxon>Bacilli</taxon>
        <taxon>Bacillales</taxon>
        <taxon>Bacillaceae</taxon>
        <taxon>Priestia</taxon>
    </lineage>
</organism>
<name>A0A0B6A553_PRIM2</name>
<dbReference type="KEGG" id="bmeg:BG04_6024"/>
<gene>
    <name evidence="1" type="ORF">BG04_6024</name>
</gene>
<evidence type="ECO:0000313" key="2">
    <source>
        <dbReference type="Proteomes" id="UP000031829"/>
    </source>
</evidence>
<dbReference type="Proteomes" id="UP000031829">
    <property type="component" value="Plasmid pBMV_5"/>
</dbReference>
<dbReference type="AlphaFoldDB" id="A0A0B6A553"/>
<dbReference type="EMBL" id="CP009916">
    <property type="protein sequence ID" value="AJI20070.1"/>
    <property type="molecule type" value="Genomic_DNA"/>
</dbReference>
<keyword evidence="1" id="KW-0614">Plasmid</keyword>
<reference evidence="1 2" key="1">
    <citation type="journal article" date="2015" name="Genome Announc.">
        <title>Complete genome sequences for 35 biothreat assay-relevant bacillus species.</title>
        <authorList>
            <person name="Johnson S.L."/>
            <person name="Daligault H.E."/>
            <person name="Davenport K.W."/>
            <person name="Jaissle J."/>
            <person name="Frey K.G."/>
            <person name="Ladner J.T."/>
            <person name="Broomall S.M."/>
            <person name="Bishop-Lilly K.A."/>
            <person name="Bruce D.C."/>
            <person name="Gibbons H.S."/>
            <person name="Coyne S.R."/>
            <person name="Lo C.C."/>
            <person name="Meincke L."/>
            <person name="Munk A.C."/>
            <person name="Koroleva G.I."/>
            <person name="Rosenzweig C.N."/>
            <person name="Palacios G.F."/>
            <person name="Redden C.L."/>
            <person name="Minogue T.D."/>
            <person name="Chain P.S."/>
        </authorList>
    </citation>
    <scope>NUCLEOTIDE SEQUENCE [LARGE SCALE GENOMIC DNA]</scope>
    <source>
        <strain evidence="2">ATCC 14581 / DSM 32 / JCM 2506 / NBRC 15308 / NCIMB 9376 / NCTC 10342 / NRRL B-14308 / VKM B-512</strain>
        <plasmid evidence="1 2">pBMV_5</plasmid>
    </source>
</reference>
<protein>
    <submittedName>
        <fullName evidence="1">Uncharacterized protein</fullName>
    </submittedName>
</protein>